<protein>
    <submittedName>
        <fullName evidence="2">Uncharacterized protein</fullName>
    </submittedName>
</protein>
<feature type="transmembrane region" description="Helical" evidence="1">
    <location>
        <begin position="12"/>
        <end position="30"/>
    </location>
</feature>
<evidence type="ECO:0000313" key="3">
    <source>
        <dbReference type="Proteomes" id="UP000247459"/>
    </source>
</evidence>
<proteinExistence type="predicted"/>
<organism evidence="2 3">
    <name type="scientific">Paenibacillus illinoisensis</name>
    <dbReference type="NCBI Taxonomy" id="59845"/>
    <lineage>
        <taxon>Bacteria</taxon>
        <taxon>Bacillati</taxon>
        <taxon>Bacillota</taxon>
        <taxon>Bacilli</taxon>
        <taxon>Bacillales</taxon>
        <taxon>Paenibacillaceae</taxon>
        <taxon>Paenibacillus</taxon>
    </lineage>
</organism>
<sequence>MLSFCKTKDHKAILVVFFLYHFFSYKWYYWMYTTCFTKNLASFSFKLLKPIYILGISRYINIQLL</sequence>
<reference evidence="2 3" key="1">
    <citation type="submission" date="2018-01" db="EMBL/GenBank/DDBJ databases">
        <title>Genome sequence of the PGP bacterium Paenibacillus illinoisensis E3.</title>
        <authorList>
            <person name="Rolli E."/>
            <person name="Marasco R."/>
            <person name="Bessem C."/>
            <person name="Michoud G."/>
            <person name="Gaiarsa S."/>
            <person name="Borin S."/>
            <person name="Daffonchio D."/>
        </authorList>
    </citation>
    <scope>NUCLEOTIDE SEQUENCE [LARGE SCALE GENOMIC DNA]</scope>
    <source>
        <strain evidence="2 3">E3</strain>
    </source>
</reference>
<dbReference type="EMBL" id="PRLG01000019">
    <property type="protein sequence ID" value="PYY28809.1"/>
    <property type="molecule type" value="Genomic_DNA"/>
</dbReference>
<dbReference type="Proteomes" id="UP000247459">
    <property type="component" value="Unassembled WGS sequence"/>
</dbReference>
<keyword evidence="1" id="KW-1133">Transmembrane helix</keyword>
<evidence type="ECO:0000313" key="2">
    <source>
        <dbReference type="EMBL" id="PYY28809.1"/>
    </source>
</evidence>
<dbReference type="AlphaFoldDB" id="A0A2W0CDI8"/>
<keyword evidence="1" id="KW-0472">Membrane</keyword>
<comment type="caution">
    <text evidence="2">The sequence shown here is derived from an EMBL/GenBank/DDBJ whole genome shotgun (WGS) entry which is preliminary data.</text>
</comment>
<gene>
    <name evidence="2" type="ORF">PIL02S_02766</name>
</gene>
<name>A0A2W0CDI8_9BACL</name>
<keyword evidence="1" id="KW-0812">Transmembrane</keyword>
<accession>A0A2W0CDI8</accession>
<evidence type="ECO:0000256" key="1">
    <source>
        <dbReference type="SAM" id="Phobius"/>
    </source>
</evidence>